<feature type="non-terminal residue" evidence="2">
    <location>
        <position position="1"/>
    </location>
</feature>
<evidence type="ECO:0000256" key="1">
    <source>
        <dbReference type="SAM" id="MobiDB-lite"/>
    </source>
</evidence>
<dbReference type="AlphaFoldDB" id="A0A6G3SMG2"/>
<comment type="caution">
    <text evidence="2">The sequence shown here is derived from an EMBL/GenBank/DDBJ whole genome shotgun (WGS) entry which is preliminary data.</text>
</comment>
<dbReference type="RefSeq" id="WP_203620130.1">
    <property type="nucleotide sequence ID" value="NZ_JAAGMK010000196.1"/>
</dbReference>
<sequence length="70" mass="7428">HVLGGLARLSERRGQRRQARQYYREAVSLYESVGRSESAEAIGARAGLDALEPPEAEDSPPTPPGPGPSG</sequence>
<evidence type="ECO:0008006" key="3">
    <source>
        <dbReference type="Google" id="ProtNLM"/>
    </source>
</evidence>
<feature type="compositionally biased region" description="Pro residues" evidence="1">
    <location>
        <begin position="60"/>
        <end position="70"/>
    </location>
</feature>
<gene>
    <name evidence="2" type="ORF">G3I43_07745</name>
</gene>
<reference evidence="2" key="1">
    <citation type="submission" date="2020-01" db="EMBL/GenBank/DDBJ databases">
        <title>Insect and environment-associated Actinomycetes.</title>
        <authorList>
            <person name="Currrie C."/>
            <person name="Chevrette M."/>
            <person name="Carlson C."/>
            <person name="Stubbendieck R."/>
            <person name="Wendt-Pienkowski E."/>
        </authorList>
    </citation>
    <scope>NUCLEOTIDE SEQUENCE</scope>
    <source>
        <strain evidence="2">SID505</strain>
    </source>
</reference>
<feature type="non-terminal residue" evidence="2">
    <location>
        <position position="70"/>
    </location>
</feature>
<organism evidence="2">
    <name type="scientific">Streptomyces anulatus</name>
    <name type="common">Streptomyces chrysomallus</name>
    <dbReference type="NCBI Taxonomy" id="1892"/>
    <lineage>
        <taxon>Bacteria</taxon>
        <taxon>Bacillati</taxon>
        <taxon>Actinomycetota</taxon>
        <taxon>Actinomycetes</taxon>
        <taxon>Kitasatosporales</taxon>
        <taxon>Streptomycetaceae</taxon>
        <taxon>Streptomyces</taxon>
    </lineage>
</organism>
<evidence type="ECO:0000313" key="2">
    <source>
        <dbReference type="EMBL" id="NEB84070.1"/>
    </source>
</evidence>
<name>A0A6G3SMG2_STRAQ</name>
<feature type="region of interest" description="Disordered" evidence="1">
    <location>
        <begin position="43"/>
        <end position="70"/>
    </location>
</feature>
<protein>
    <recommendedName>
        <fullName evidence="3">Tetratricopeptide repeat protein</fullName>
    </recommendedName>
</protein>
<dbReference type="EMBL" id="JAAGMK010000196">
    <property type="protein sequence ID" value="NEB84070.1"/>
    <property type="molecule type" value="Genomic_DNA"/>
</dbReference>
<accession>A0A6G3SMG2</accession>
<proteinExistence type="predicted"/>